<accession>A0A917GAL6</accession>
<dbReference type="InterPro" id="IPR011664">
    <property type="entry name" value="Abi_system_AbiD/AbiF-like"/>
</dbReference>
<name>A0A917GAL6_9BACI</name>
<reference evidence="1" key="2">
    <citation type="submission" date="2020-09" db="EMBL/GenBank/DDBJ databases">
        <authorList>
            <person name="Sun Q."/>
            <person name="Zhou Y."/>
        </authorList>
    </citation>
    <scope>NUCLEOTIDE SEQUENCE</scope>
    <source>
        <strain evidence="1">CGMCC 1.15760</strain>
    </source>
</reference>
<dbReference type="EMBL" id="BMJT01000021">
    <property type="protein sequence ID" value="GGG34311.1"/>
    <property type="molecule type" value="Genomic_DNA"/>
</dbReference>
<keyword evidence="1" id="KW-0378">Hydrolase</keyword>
<dbReference type="AlphaFoldDB" id="A0A917GAL6"/>
<dbReference type="RefSeq" id="WP_188616004.1">
    <property type="nucleotide sequence ID" value="NZ_BMJT01000021.1"/>
</dbReference>
<gene>
    <name evidence="1" type="ORF">GCM10007425_31270</name>
</gene>
<dbReference type="GO" id="GO:0006508">
    <property type="term" value="P:proteolysis"/>
    <property type="evidence" value="ECO:0007669"/>
    <property type="project" value="UniProtKB-KW"/>
</dbReference>
<keyword evidence="1" id="KW-0645">Protease</keyword>
<evidence type="ECO:0000313" key="1">
    <source>
        <dbReference type="EMBL" id="GGG34311.1"/>
    </source>
</evidence>
<evidence type="ECO:0000313" key="2">
    <source>
        <dbReference type="Proteomes" id="UP000616608"/>
    </source>
</evidence>
<keyword evidence="2" id="KW-1185">Reference proteome</keyword>
<protein>
    <submittedName>
        <fullName evidence="1">CAAX amino protease</fullName>
    </submittedName>
</protein>
<sequence>MNDKYKLTFDEMIAYLTKKNIQFNITSEDEALEILRTRNYYYKLTSYKRNYQKEYDKFPYGIYMHLEFAYLVDLASIDMNLRYTLLEMCLDIEHSIKVRLLEHITDDEEEDGFTIVERFLDLQNKTVQSYIGSMGTNASYAKKMYDRHHQKLPVWVFMECITFGQFVRFIEFYYKNFATDITYYRKLHETIRYIKNIRNAAAHNTPILMNIAEPGTAKKTKIASDYLSQVPNISKDARNKKLKNNRVHDLVLLLFIYSDYVTSSNMRKHTFENLTSLLSRCKRNKSYYQKNLALISTYKFFESIINHLKL</sequence>
<reference evidence="1" key="1">
    <citation type="journal article" date="2014" name="Int. J. Syst. Evol. Microbiol.">
        <title>Complete genome sequence of Corynebacterium casei LMG S-19264T (=DSM 44701T), isolated from a smear-ripened cheese.</title>
        <authorList>
            <consortium name="US DOE Joint Genome Institute (JGI-PGF)"/>
            <person name="Walter F."/>
            <person name="Albersmeier A."/>
            <person name="Kalinowski J."/>
            <person name="Ruckert C."/>
        </authorList>
    </citation>
    <scope>NUCLEOTIDE SEQUENCE</scope>
    <source>
        <strain evidence="1">CGMCC 1.15760</strain>
    </source>
</reference>
<dbReference type="GO" id="GO:0008233">
    <property type="term" value="F:peptidase activity"/>
    <property type="evidence" value="ECO:0007669"/>
    <property type="project" value="UniProtKB-KW"/>
</dbReference>
<proteinExistence type="predicted"/>
<dbReference type="Pfam" id="PF07751">
    <property type="entry name" value="Abi_2"/>
    <property type="match status" value="1"/>
</dbReference>
<organism evidence="1 2">
    <name type="scientific">Lysinibacillus alkalisoli</name>
    <dbReference type="NCBI Taxonomy" id="1911548"/>
    <lineage>
        <taxon>Bacteria</taxon>
        <taxon>Bacillati</taxon>
        <taxon>Bacillota</taxon>
        <taxon>Bacilli</taxon>
        <taxon>Bacillales</taxon>
        <taxon>Bacillaceae</taxon>
        <taxon>Lysinibacillus</taxon>
    </lineage>
</organism>
<dbReference type="Proteomes" id="UP000616608">
    <property type="component" value="Unassembled WGS sequence"/>
</dbReference>
<comment type="caution">
    <text evidence="1">The sequence shown here is derived from an EMBL/GenBank/DDBJ whole genome shotgun (WGS) entry which is preliminary data.</text>
</comment>